<keyword evidence="2" id="KW-1185">Reference proteome</keyword>
<protein>
    <submittedName>
        <fullName evidence="1">Uncharacterized protein</fullName>
    </submittedName>
</protein>
<accession>A0AAF0RDG7</accession>
<gene>
    <name evidence="1" type="ORF">MTR67_030041</name>
</gene>
<dbReference type="Proteomes" id="UP001234989">
    <property type="component" value="Chromosome 7"/>
</dbReference>
<proteinExistence type="predicted"/>
<dbReference type="EMBL" id="CP133618">
    <property type="protein sequence ID" value="WMV36656.1"/>
    <property type="molecule type" value="Genomic_DNA"/>
</dbReference>
<evidence type="ECO:0000313" key="1">
    <source>
        <dbReference type="EMBL" id="WMV36656.1"/>
    </source>
</evidence>
<organism evidence="1 2">
    <name type="scientific">Solanum verrucosum</name>
    <dbReference type="NCBI Taxonomy" id="315347"/>
    <lineage>
        <taxon>Eukaryota</taxon>
        <taxon>Viridiplantae</taxon>
        <taxon>Streptophyta</taxon>
        <taxon>Embryophyta</taxon>
        <taxon>Tracheophyta</taxon>
        <taxon>Spermatophyta</taxon>
        <taxon>Magnoliopsida</taxon>
        <taxon>eudicotyledons</taxon>
        <taxon>Gunneridae</taxon>
        <taxon>Pentapetalae</taxon>
        <taxon>asterids</taxon>
        <taxon>lamiids</taxon>
        <taxon>Solanales</taxon>
        <taxon>Solanaceae</taxon>
        <taxon>Solanoideae</taxon>
        <taxon>Solaneae</taxon>
        <taxon>Solanum</taxon>
    </lineage>
</organism>
<name>A0AAF0RDG7_SOLVR</name>
<sequence>MNVVQLLKGLWKLKLLFVFVQLLSLSF</sequence>
<reference evidence="1" key="1">
    <citation type="submission" date="2023-08" db="EMBL/GenBank/DDBJ databases">
        <title>A de novo genome assembly of Solanum verrucosum Schlechtendal, a Mexican diploid species geographically isolated from the other diploid A-genome species in potato relatives.</title>
        <authorList>
            <person name="Hosaka K."/>
        </authorList>
    </citation>
    <scope>NUCLEOTIDE SEQUENCE</scope>
    <source>
        <tissue evidence="1">Young leaves</tissue>
    </source>
</reference>
<dbReference type="AlphaFoldDB" id="A0AAF0RDG7"/>
<evidence type="ECO:0000313" key="2">
    <source>
        <dbReference type="Proteomes" id="UP001234989"/>
    </source>
</evidence>